<keyword evidence="2" id="KW-1185">Reference proteome</keyword>
<reference evidence="1" key="5">
    <citation type="journal article" date="2021" name="G3 (Bethesda)">
        <title>Aegilops tauschii genome assembly Aet v5.0 features greater sequence contiguity and improved annotation.</title>
        <authorList>
            <person name="Wang L."/>
            <person name="Zhu T."/>
            <person name="Rodriguez J.C."/>
            <person name="Deal K.R."/>
            <person name="Dubcovsky J."/>
            <person name="McGuire P.E."/>
            <person name="Lux T."/>
            <person name="Spannagl M."/>
            <person name="Mayer K.F.X."/>
            <person name="Baldrich P."/>
            <person name="Meyers B.C."/>
            <person name="Huo N."/>
            <person name="Gu Y.Q."/>
            <person name="Zhou H."/>
            <person name="Devos K.M."/>
            <person name="Bennetzen J.L."/>
            <person name="Unver T."/>
            <person name="Budak H."/>
            <person name="Gulick P.J."/>
            <person name="Galiba G."/>
            <person name="Kalapos B."/>
            <person name="Nelson D.R."/>
            <person name="Li P."/>
            <person name="You F.M."/>
            <person name="Luo M.C."/>
            <person name="Dvorak J."/>
        </authorList>
    </citation>
    <scope>NUCLEOTIDE SEQUENCE [LARGE SCALE GENOMIC DNA]</scope>
    <source>
        <strain evidence="1">cv. AL8/78</strain>
    </source>
</reference>
<evidence type="ECO:0000313" key="1">
    <source>
        <dbReference type="EnsemblPlants" id="AET1Gv20569900.5"/>
    </source>
</evidence>
<reference evidence="1" key="3">
    <citation type="journal article" date="2017" name="Nature">
        <title>Genome sequence of the progenitor of the wheat D genome Aegilops tauschii.</title>
        <authorList>
            <person name="Luo M.C."/>
            <person name="Gu Y.Q."/>
            <person name="Puiu D."/>
            <person name="Wang H."/>
            <person name="Twardziok S.O."/>
            <person name="Deal K.R."/>
            <person name="Huo N."/>
            <person name="Zhu T."/>
            <person name="Wang L."/>
            <person name="Wang Y."/>
            <person name="McGuire P.E."/>
            <person name="Liu S."/>
            <person name="Long H."/>
            <person name="Ramasamy R.K."/>
            <person name="Rodriguez J.C."/>
            <person name="Van S.L."/>
            <person name="Yuan L."/>
            <person name="Wang Z."/>
            <person name="Xia Z."/>
            <person name="Xiao L."/>
            <person name="Anderson O.D."/>
            <person name="Ouyang S."/>
            <person name="Liang Y."/>
            <person name="Zimin A.V."/>
            <person name="Pertea G."/>
            <person name="Qi P."/>
            <person name="Bennetzen J.L."/>
            <person name="Dai X."/>
            <person name="Dawson M.W."/>
            <person name="Muller H.G."/>
            <person name="Kugler K."/>
            <person name="Rivarola-Duarte L."/>
            <person name="Spannagl M."/>
            <person name="Mayer K.F.X."/>
            <person name="Lu F.H."/>
            <person name="Bevan M.W."/>
            <person name="Leroy P."/>
            <person name="Li P."/>
            <person name="You F.M."/>
            <person name="Sun Q."/>
            <person name="Liu Z."/>
            <person name="Lyons E."/>
            <person name="Wicker T."/>
            <person name="Salzberg S.L."/>
            <person name="Devos K.M."/>
            <person name="Dvorak J."/>
        </authorList>
    </citation>
    <scope>NUCLEOTIDE SEQUENCE [LARGE SCALE GENOMIC DNA]</scope>
    <source>
        <strain evidence="1">cv. AL8/78</strain>
    </source>
</reference>
<reference evidence="2" key="1">
    <citation type="journal article" date="2014" name="Science">
        <title>Ancient hybridizations among the ancestral genomes of bread wheat.</title>
        <authorList>
            <consortium name="International Wheat Genome Sequencing Consortium,"/>
            <person name="Marcussen T."/>
            <person name="Sandve S.R."/>
            <person name="Heier L."/>
            <person name="Spannagl M."/>
            <person name="Pfeifer M."/>
            <person name="Jakobsen K.S."/>
            <person name="Wulff B.B."/>
            <person name="Steuernagel B."/>
            <person name="Mayer K.F."/>
            <person name="Olsen O.A."/>
        </authorList>
    </citation>
    <scope>NUCLEOTIDE SEQUENCE [LARGE SCALE GENOMIC DNA]</scope>
    <source>
        <strain evidence="2">cv. AL8/78</strain>
    </source>
</reference>
<dbReference type="AlphaFoldDB" id="A0A452YYA1"/>
<proteinExistence type="predicted"/>
<sequence>MTVVKKNGFDIINNCIVRLSYALRLEKGSHGMTHELLEERKTLFDYTWLLVDVISHVGEDLSAYIQAHSECCCFKKRTSINPECSDF</sequence>
<dbReference type="EnsemblPlants" id="AET1Gv20569900.5">
    <property type="protein sequence ID" value="AET1Gv20569900.5"/>
    <property type="gene ID" value="AET1Gv20569900"/>
</dbReference>
<reference evidence="1" key="4">
    <citation type="submission" date="2019-03" db="UniProtKB">
        <authorList>
            <consortium name="EnsemblPlants"/>
        </authorList>
    </citation>
    <scope>IDENTIFICATION</scope>
</reference>
<accession>A0A452YYA1</accession>
<dbReference type="Proteomes" id="UP000015105">
    <property type="component" value="Chromosome 1D"/>
</dbReference>
<name>A0A452YYA1_AEGTS</name>
<organism evidence="1 2">
    <name type="scientific">Aegilops tauschii subsp. strangulata</name>
    <name type="common">Goatgrass</name>
    <dbReference type="NCBI Taxonomy" id="200361"/>
    <lineage>
        <taxon>Eukaryota</taxon>
        <taxon>Viridiplantae</taxon>
        <taxon>Streptophyta</taxon>
        <taxon>Embryophyta</taxon>
        <taxon>Tracheophyta</taxon>
        <taxon>Spermatophyta</taxon>
        <taxon>Magnoliopsida</taxon>
        <taxon>Liliopsida</taxon>
        <taxon>Poales</taxon>
        <taxon>Poaceae</taxon>
        <taxon>BOP clade</taxon>
        <taxon>Pooideae</taxon>
        <taxon>Triticodae</taxon>
        <taxon>Triticeae</taxon>
        <taxon>Triticinae</taxon>
        <taxon>Aegilops</taxon>
    </lineage>
</organism>
<reference evidence="2" key="2">
    <citation type="journal article" date="2017" name="Nat. Plants">
        <title>The Aegilops tauschii genome reveals multiple impacts of transposons.</title>
        <authorList>
            <person name="Zhao G."/>
            <person name="Zou C."/>
            <person name="Li K."/>
            <person name="Wang K."/>
            <person name="Li T."/>
            <person name="Gao L."/>
            <person name="Zhang X."/>
            <person name="Wang H."/>
            <person name="Yang Z."/>
            <person name="Liu X."/>
            <person name="Jiang W."/>
            <person name="Mao L."/>
            <person name="Kong X."/>
            <person name="Jiao Y."/>
            <person name="Jia J."/>
        </authorList>
    </citation>
    <scope>NUCLEOTIDE SEQUENCE [LARGE SCALE GENOMIC DNA]</scope>
    <source>
        <strain evidence="2">cv. AL8/78</strain>
    </source>
</reference>
<dbReference type="Gramene" id="AET1Gv20569900.5">
    <property type="protein sequence ID" value="AET1Gv20569900.5"/>
    <property type="gene ID" value="AET1Gv20569900"/>
</dbReference>
<protein>
    <submittedName>
        <fullName evidence="1">Uncharacterized protein</fullName>
    </submittedName>
</protein>
<evidence type="ECO:0000313" key="2">
    <source>
        <dbReference type="Proteomes" id="UP000015105"/>
    </source>
</evidence>